<evidence type="ECO:0000256" key="5">
    <source>
        <dbReference type="ARBA" id="ARBA00023136"/>
    </source>
</evidence>
<keyword evidence="6" id="KW-1015">Disulfide bond</keyword>
<evidence type="ECO:0000256" key="6">
    <source>
        <dbReference type="ARBA" id="ARBA00023157"/>
    </source>
</evidence>
<reference evidence="9" key="2">
    <citation type="submission" date="2025-09" db="UniProtKB">
        <authorList>
            <consortium name="Ensembl"/>
        </authorList>
    </citation>
    <scope>IDENTIFICATION</scope>
</reference>
<evidence type="ECO:0000256" key="3">
    <source>
        <dbReference type="ARBA" id="ARBA00022692"/>
    </source>
</evidence>
<dbReference type="GO" id="GO:0005886">
    <property type="term" value="C:plasma membrane"/>
    <property type="evidence" value="ECO:0007669"/>
    <property type="project" value="UniProtKB-SubCell"/>
</dbReference>
<evidence type="ECO:0000313" key="9">
    <source>
        <dbReference type="Ensembl" id="ENSVKKP00000003397.1"/>
    </source>
</evidence>
<reference evidence="9" key="1">
    <citation type="submission" date="2025-08" db="UniProtKB">
        <authorList>
            <consortium name="Ensembl"/>
        </authorList>
    </citation>
    <scope>IDENTIFICATION</scope>
</reference>
<feature type="domain" description="LRRC8 pannexin-like TM region" evidence="8">
    <location>
        <begin position="1"/>
        <end position="49"/>
    </location>
</feature>
<keyword evidence="5 7" id="KW-0472">Membrane</keyword>
<comment type="subcellular location">
    <subcellularLocation>
        <location evidence="1">Cell membrane</location>
    </subcellularLocation>
</comment>
<protein>
    <recommendedName>
        <fullName evidence="8">LRRC8 pannexin-like TM region domain-containing protein</fullName>
    </recommendedName>
</protein>
<keyword evidence="4 7" id="KW-1133">Transmembrane helix</keyword>
<dbReference type="Proteomes" id="UP000694545">
    <property type="component" value="Unplaced"/>
</dbReference>
<sequence length="88" mass="10026">MIPVAEFKHFTDQQPAFKVLKPWWDVLAEYITIAMLMIGVFGCTLQVSMGEPMQQLNRITVSWGLGETLHWLLQKLGTFWAGVEKTDG</sequence>
<dbReference type="AlphaFoldDB" id="A0A8D2IX87"/>
<name>A0A8D2IX87_VARKO</name>
<organism evidence="9 10">
    <name type="scientific">Varanus komodoensis</name>
    <name type="common">Komodo dragon</name>
    <dbReference type="NCBI Taxonomy" id="61221"/>
    <lineage>
        <taxon>Eukaryota</taxon>
        <taxon>Metazoa</taxon>
        <taxon>Chordata</taxon>
        <taxon>Craniata</taxon>
        <taxon>Vertebrata</taxon>
        <taxon>Euteleostomi</taxon>
        <taxon>Lepidosauria</taxon>
        <taxon>Squamata</taxon>
        <taxon>Bifurcata</taxon>
        <taxon>Unidentata</taxon>
        <taxon>Episquamata</taxon>
        <taxon>Toxicofera</taxon>
        <taxon>Anguimorpha</taxon>
        <taxon>Paleoanguimorpha</taxon>
        <taxon>Varanoidea</taxon>
        <taxon>Varanidae</taxon>
        <taxon>Varanus</taxon>
    </lineage>
</organism>
<evidence type="ECO:0000256" key="1">
    <source>
        <dbReference type="ARBA" id="ARBA00004236"/>
    </source>
</evidence>
<dbReference type="Ensembl" id="ENSVKKT00000003491.1">
    <property type="protein sequence ID" value="ENSVKKP00000003397.1"/>
    <property type="gene ID" value="ENSVKKG00000002629.1"/>
</dbReference>
<evidence type="ECO:0000256" key="2">
    <source>
        <dbReference type="ARBA" id="ARBA00022475"/>
    </source>
</evidence>
<evidence type="ECO:0000256" key="4">
    <source>
        <dbReference type="ARBA" id="ARBA00022989"/>
    </source>
</evidence>
<keyword evidence="10" id="KW-1185">Reference proteome</keyword>
<evidence type="ECO:0000256" key="7">
    <source>
        <dbReference type="SAM" id="Phobius"/>
    </source>
</evidence>
<dbReference type="InterPro" id="IPR021040">
    <property type="entry name" value="LRRC8_Pannexin-like"/>
</dbReference>
<proteinExistence type="predicted"/>
<keyword evidence="3 7" id="KW-0812">Transmembrane</keyword>
<evidence type="ECO:0000313" key="10">
    <source>
        <dbReference type="Proteomes" id="UP000694545"/>
    </source>
</evidence>
<feature type="transmembrane region" description="Helical" evidence="7">
    <location>
        <begin position="30"/>
        <end position="49"/>
    </location>
</feature>
<accession>A0A8D2IX87</accession>
<dbReference type="Pfam" id="PF12534">
    <property type="entry name" value="Pannexin_like"/>
    <property type="match status" value="1"/>
</dbReference>
<keyword evidence="2" id="KW-1003">Cell membrane</keyword>
<evidence type="ECO:0000259" key="8">
    <source>
        <dbReference type="Pfam" id="PF12534"/>
    </source>
</evidence>